<keyword evidence="3" id="KW-0175">Coiled coil</keyword>
<evidence type="ECO:0000259" key="6">
    <source>
        <dbReference type="SMART" id="SM00244"/>
    </source>
</evidence>
<evidence type="ECO:0000256" key="1">
    <source>
        <dbReference type="ARBA" id="ARBA00004167"/>
    </source>
</evidence>
<dbReference type="PRINTS" id="PR00721">
    <property type="entry name" value="STOMATIN"/>
</dbReference>
<evidence type="ECO:0000256" key="4">
    <source>
        <dbReference type="SAM" id="MobiDB-lite"/>
    </source>
</evidence>
<feature type="compositionally biased region" description="Basic residues" evidence="4">
    <location>
        <begin position="312"/>
        <end position="328"/>
    </location>
</feature>
<feature type="coiled-coil region" evidence="3">
    <location>
        <begin position="207"/>
        <end position="247"/>
    </location>
</feature>
<evidence type="ECO:0000256" key="5">
    <source>
        <dbReference type="SAM" id="Phobius"/>
    </source>
</evidence>
<keyword evidence="5" id="KW-0472">Membrane</keyword>
<keyword evidence="5" id="KW-0812">Transmembrane</keyword>
<accession>A0A8T5GGA0</accession>
<dbReference type="PANTHER" id="PTHR10264">
    <property type="entry name" value="BAND 7 PROTEIN-RELATED"/>
    <property type="match status" value="1"/>
</dbReference>
<gene>
    <name evidence="7" type="ORF">HON47_04185</name>
</gene>
<evidence type="ECO:0000313" key="7">
    <source>
        <dbReference type="EMBL" id="MBT4870747.1"/>
    </source>
</evidence>
<dbReference type="Pfam" id="PF01145">
    <property type="entry name" value="Band_7"/>
    <property type="match status" value="1"/>
</dbReference>
<dbReference type="SUPFAM" id="SSF117892">
    <property type="entry name" value="Band 7/SPFH domain"/>
    <property type="match status" value="1"/>
</dbReference>
<dbReference type="AlphaFoldDB" id="A0A8T5GGA0"/>
<comment type="caution">
    <text evidence="7">The sequence shown here is derived from an EMBL/GenBank/DDBJ whole genome shotgun (WGS) entry which is preliminary data.</text>
</comment>
<dbReference type="Proteomes" id="UP000722459">
    <property type="component" value="Unassembled WGS sequence"/>
</dbReference>
<evidence type="ECO:0000256" key="3">
    <source>
        <dbReference type="SAM" id="Coils"/>
    </source>
</evidence>
<dbReference type="Gene3D" id="3.30.479.30">
    <property type="entry name" value="Band 7 domain"/>
    <property type="match status" value="1"/>
</dbReference>
<keyword evidence="5" id="KW-1133">Transmembrane helix</keyword>
<name>A0A8T5GGA0_9ARCH</name>
<dbReference type="InterPro" id="IPR043202">
    <property type="entry name" value="Band-7_stomatin-like"/>
</dbReference>
<dbReference type="FunFam" id="3.30.479.30:FF:000004">
    <property type="entry name" value="Putative membrane protease family, stomatin"/>
    <property type="match status" value="1"/>
</dbReference>
<comment type="subcellular location">
    <subcellularLocation>
        <location evidence="1">Membrane</location>
        <topology evidence="1">Single-pass membrane protein</topology>
    </subcellularLocation>
</comment>
<dbReference type="InterPro" id="IPR036013">
    <property type="entry name" value="Band_7/SPFH_dom_sf"/>
</dbReference>
<proteinExistence type="inferred from homology"/>
<dbReference type="InterPro" id="IPR001107">
    <property type="entry name" value="Band_7"/>
</dbReference>
<dbReference type="InterPro" id="IPR001972">
    <property type="entry name" value="Stomatin_HflK_fam"/>
</dbReference>
<protein>
    <recommendedName>
        <fullName evidence="6">Band 7 domain-containing protein</fullName>
    </recommendedName>
</protein>
<feature type="transmembrane region" description="Helical" evidence="5">
    <location>
        <begin position="32"/>
        <end position="59"/>
    </location>
</feature>
<reference evidence="7" key="1">
    <citation type="journal article" date="2021" name="ISME J.">
        <title>Mercury methylation by metabolically versatile and cosmopolitan marine bacteria.</title>
        <authorList>
            <person name="Lin H."/>
            <person name="Ascher D.B."/>
            <person name="Myung Y."/>
            <person name="Lamborg C.H."/>
            <person name="Hallam S.J."/>
            <person name="Gionfriddo C.M."/>
            <person name="Holt K.E."/>
            <person name="Moreau J.W."/>
        </authorList>
    </citation>
    <scope>NUCLEOTIDE SEQUENCE</scope>
    <source>
        <strain evidence="7">SI075_bin30</strain>
    </source>
</reference>
<dbReference type="GO" id="GO:0098552">
    <property type="term" value="C:side of membrane"/>
    <property type="evidence" value="ECO:0007669"/>
    <property type="project" value="UniProtKB-ARBA"/>
</dbReference>
<sequence>MVSASFRYVVFAIILMLIVVLAGFFLSNVEAFLGYGVWIIGLIIFLLIISNFNVVITLVDYERLVIYRFGKVNRVGGPGWTFVWPGIETYTKVDLRTKTIDVPKQDVVTKDSIELKLDAIIYLKVKKDHQSVVNSIIEVENYVEASKLYVIASLRDVVGSMELSEVISNIEVINNRVKLSLEKISKHWGIGIDSVEIKDVQIPETVLEAMHEEKAAVQQKLARMERALAHKAEIEAVKEAAEGLDEKALTYYYIRAIEQMSKGKGSQVFFPAEFAKLAGAFAGSGASKSNSESKELKEAKEMLKKYVDGAVKKTKPKTTKKKTKKKKK</sequence>
<organism evidence="7 8">
    <name type="scientific">Candidatus Iainarchaeum sp</name>
    <dbReference type="NCBI Taxonomy" id="3101447"/>
    <lineage>
        <taxon>Archaea</taxon>
        <taxon>Candidatus Iainarchaeota</taxon>
        <taxon>Candidatus Iainarchaeia</taxon>
        <taxon>Candidatus Iainarchaeales</taxon>
        <taxon>Candidatus Iainarchaeaceae</taxon>
        <taxon>Candidatus Iainarchaeum</taxon>
    </lineage>
</organism>
<feature type="region of interest" description="Disordered" evidence="4">
    <location>
        <begin position="307"/>
        <end position="328"/>
    </location>
</feature>
<dbReference type="PANTHER" id="PTHR10264:SF19">
    <property type="entry name" value="AT06885P-RELATED"/>
    <property type="match status" value="1"/>
</dbReference>
<dbReference type="SMART" id="SM00244">
    <property type="entry name" value="PHB"/>
    <property type="match status" value="1"/>
</dbReference>
<feature type="transmembrane region" description="Helical" evidence="5">
    <location>
        <begin position="7"/>
        <end position="26"/>
    </location>
</feature>
<evidence type="ECO:0000313" key="8">
    <source>
        <dbReference type="Proteomes" id="UP000722459"/>
    </source>
</evidence>
<dbReference type="GO" id="GO:0005886">
    <property type="term" value="C:plasma membrane"/>
    <property type="evidence" value="ECO:0007669"/>
    <property type="project" value="InterPro"/>
</dbReference>
<dbReference type="EMBL" id="JABJNZ010000057">
    <property type="protein sequence ID" value="MBT4870747.1"/>
    <property type="molecule type" value="Genomic_DNA"/>
</dbReference>
<evidence type="ECO:0000256" key="2">
    <source>
        <dbReference type="ARBA" id="ARBA00008164"/>
    </source>
</evidence>
<comment type="similarity">
    <text evidence="2">Belongs to the band 7/mec-2 family.</text>
</comment>
<feature type="domain" description="Band 7" evidence="6">
    <location>
        <begin position="53"/>
        <end position="214"/>
    </location>
</feature>